<protein>
    <submittedName>
        <fullName evidence="1">Uncharacterized protein</fullName>
    </submittedName>
</protein>
<evidence type="ECO:0000313" key="1">
    <source>
        <dbReference type="EMBL" id="KAK9707663.1"/>
    </source>
</evidence>
<dbReference type="Proteomes" id="UP001458880">
    <property type="component" value="Unassembled WGS sequence"/>
</dbReference>
<reference evidence="1 2" key="1">
    <citation type="journal article" date="2024" name="BMC Genomics">
        <title>De novo assembly and annotation of Popillia japonica's genome with initial clues to its potential as an invasive pest.</title>
        <authorList>
            <person name="Cucini C."/>
            <person name="Boschi S."/>
            <person name="Funari R."/>
            <person name="Cardaioli E."/>
            <person name="Iannotti N."/>
            <person name="Marturano G."/>
            <person name="Paoli F."/>
            <person name="Bruttini M."/>
            <person name="Carapelli A."/>
            <person name="Frati F."/>
            <person name="Nardi F."/>
        </authorList>
    </citation>
    <scope>NUCLEOTIDE SEQUENCE [LARGE SCALE GENOMIC DNA]</scope>
    <source>
        <strain evidence="1">DMR45628</strain>
    </source>
</reference>
<accession>A0AAW1JTF6</accession>
<comment type="caution">
    <text evidence="1">The sequence shown here is derived from an EMBL/GenBank/DDBJ whole genome shotgun (WGS) entry which is preliminary data.</text>
</comment>
<keyword evidence="2" id="KW-1185">Reference proteome</keyword>
<sequence>MPGTQRDNATTLSSQFQKAMHHLATCKRRKCSVCAYTRAVFGNISKGHNQNKYEKKLFSCLQTPFLEMKNLIRPPPSPIHGEGESLSEWFCDLGAAEQSECSPWSIPSSLAELAAISYMDDTSDTMSQSLPSEDCDGNKHAMPPIGSNRVGFGSDSGFSSDACGEYKSNATTPKEKFSPKGTLDEGCLRRVQDATGIV</sequence>
<dbReference type="AlphaFoldDB" id="A0AAW1JTF6"/>
<evidence type="ECO:0000313" key="2">
    <source>
        <dbReference type="Proteomes" id="UP001458880"/>
    </source>
</evidence>
<proteinExistence type="predicted"/>
<name>A0AAW1JTF6_POPJA</name>
<dbReference type="EMBL" id="JASPKY010000345">
    <property type="protein sequence ID" value="KAK9707663.1"/>
    <property type="molecule type" value="Genomic_DNA"/>
</dbReference>
<gene>
    <name evidence="1" type="ORF">QE152_g27692</name>
</gene>
<organism evidence="1 2">
    <name type="scientific">Popillia japonica</name>
    <name type="common">Japanese beetle</name>
    <dbReference type="NCBI Taxonomy" id="7064"/>
    <lineage>
        <taxon>Eukaryota</taxon>
        <taxon>Metazoa</taxon>
        <taxon>Ecdysozoa</taxon>
        <taxon>Arthropoda</taxon>
        <taxon>Hexapoda</taxon>
        <taxon>Insecta</taxon>
        <taxon>Pterygota</taxon>
        <taxon>Neoptera</taxon>
        <taxon>Endopterygota</taxon>
        <taxon>Coleoptera</taxon>
        <taxon>Polyphaga</taxon>
        <taxon>Scarabaeiformia</taxon>
        <taxon>Scarabaeidae</taxon>
        <taxon>Rutelinae</taxon>
        <taxon>Popillia</taxon>
    </lineage>
</organism>